<accession>A0A0C1L6W5</accession>
<dbReference type="Gene3D" id="3.20.20.80">
    <property type="entry name" value="Glycosidases"/>
    <property type="match status" value="1"/>
</dbReference>
<dbReference type="Gene3D" id="2.60.40.1180">
    <property type="entry name" value="Golgi alpha-mannosidase II"/>
    <property type="match status" value="1"/>
</dbReference>
<dbReference type="GO" id="GO:0000272">
    <property type="term" value="P:polysaccharide catabolic process"/>
    <property type="evidence" value="ECO:0007669"/>
    <property type="project" value="TreeGrafter"/>
</dbReference>
<dbReference type="EMBL" id="JSVC01000004">
    <property type="protein sequence ID" value="KIC95877.1"/>
    <property type="molecule type" value="Genomic_DNA"/>
</dbReference>
<dbReference type="InterPro" id="IPR017853">
    <property type="entry name" value="GH"/>
</dbReference>
<organism evidence="2 3">
    <name type="scientific">Flavihumibacter solisilvae</name>
    <dbReference type="NCBI Taxonomy" id="1349421"/>
    <lineage>
        <taxon>Bacteria</taxon>
        <taxon>Pseudomonadati</taxon>
        <taxon>Bacteroidota</taxon>
        <taxon>Chitinophagia</taxon>
        <taxon>Chitinophagales</taxon>
        <taxon>Chitinophagaceae</taxon>
        <taxon>Flavihumibacter</taxon>
    </lineage>
</organism>
<sequence>MTRIYIIAAGCLIAAGCNKNHEGRNDPGNGGDTTVVIVPQDPQSEKTIGFFMDDWTAKTFVPPSYTEKTAPAEAPENITINTADIISKVPRSIAGNNANLWMTQMVTESPLVTHLSQLQPQIIRFPGGSISDVYFWNAMPGVPPVYTPSQLVKSDGTREIAGFWFGRNQESWTLSLDNYYQVLKQTHNTGMITVNYGFARYGTASDPVAAAAHLAADWVRYDNGRTRYWEVGNENFGEWEAGYRIDRAVNKDGQSEYISGELYGRHFRVFADSMRKAAAEKGATIYIGAVLYDSEPQSWQTNTIRTWNSGVCTEAGSTADYFIVHNYFTPYNQQTNAANILSSALTETGKVMNHVKSALRSAGVEDKPIALTEWNINAVGQKQQVSFVNGMHAVMVIGESIKSKYGMTSRWDLANGWSNGDDHGLFNNGDEPDGVPKWNPRPAFYYLYYFQKFFGDRMVSTSLAETNAIKAYASTFSSGQSGIVLVNTSAAVINAGITVRDRKVGARYYWYVLTGGTDNGEFSRKVYVNGESSLGVSGGPANYANLKALSARTSDGIRVNLPARSVVYIVIDKG</sequence>
<evidence type="ECO:0000313" key="2">
    <source>
        <dbReference type="EMBL" id="KIC95877.1"/>
    </source>
</evidence>
<evidence type="ECO:0000259" key="1">
    <source>
        <dbReference type="Pfam" id="PF22848"/>
    </source>
</evidence>
<name>A0A0C1L6W5_9BACT</name>
<dbReference type="Pfam" id="PF22848">
    <property type="entry name" value="ASD1_dom"/>
    <property type="match status" value="1"/>
</dbReference>
<feature type="domain" description="Alpha-L-arabinofuranosidase 1 catalytic" evidence="1">
    <location>
        <begin position="115"/>
        <end position="280"/>
    </location>
</feature>
<comment type="caution">
    <text evidence="2">The sequence shown here is derived from an EMBL/GenBank/DDBJ whole genome shotgun (WGS) entry which is preliminary data.</text>
</comment>
<protein>
    <submittedName>
        <fullName evidence="2">Alpha-L-arabinofuranosidase</fullName>
    </submittedName>
</protein>
<reference evidence="2 3" key="1">
    <citation type="submission" date="2014-11" db="EMBL/GenBank/DDBJ databases">
        <title>Genome sequence of Flavihumibacter solisilvae 3-3.</title>
        <authorList>
            <person name="Zhou G."/>
            <person name="Li M."/>
            <person name="Wang G."/>
        </authorList>
    </citation>
    <scope>NUCLEOTIDE SEQUENCE [LARGE SCALE GENOMIC DNA]</scope>
    <source>
        <strain evidence="2 3">3-3</strain>
    </source>
</reference>
<dbReference type="STRING" id="1349421.OI18_03830"/>
<proteinExistence type="predicted"/>
<dbReference type="AlphaFoldDB" id="A0A0C1L6W5"/>
<dbReference type="PANTHER" id="PTHR43576">
    <property type="entry name" value="ALPHA-L-ARABINOFURANOSIDASE C-RELATED"/>
    <property type="match status" value="1"/>
</dbReference>
<dbReference type="PANTHER" id="PTHR43576:SF3">
    <property type="entry name" value="ALPHA-L-ARABINOFURANOSIDASE C"/>
    <property type="match status" value="1"/>
</dbReference>
<dbReference type="SUPFAM" id="SSF51445">
    <property type="entry name" value="(Trans)glycosidases"/>
    <property type="match status" value="1"/>
</dbReference>
<dbReference type="InterPro" id="IPR013780">
    <property type="entry name" value="Glyco_hydro_b"/>
</dbReference>
<dbReference type="PROSITE" id="PS51257">
    <property type="entry name" value="PROKAR_LIPOPROTEIN"/>
    <property type="match status" value="1"/>
</dbReference>
<keyword evidence="3" id="KW-1185">Reference proteome</keyword>
<dbReference type="Proteomes" id="UP000031408">
    <property type="component" value="Unassembled WGS sequence"/>
</dbReference>
<evidence type="ECO:0000313" key="3">
    <source>
        <dbReference type="Proteomes" id="UP000031408"/>
    </source>
</evidence>
<dbReference type="InterPro" id="IPR055235">
    <property type="entry name" value="ASD1_cat"/>
</dbReference>
<gene>
    <name evidence="2" type="ORF">OI18_03830</name>
</gene>